<feature type="compositionally biased region" description="Low complexity" evidence="1">
    <location>
        <begin position="304"/>
        <end position="314"/>
    </location>
</feature>
<dbReference type="PANTHER" id="PTHR46940:SF1">
    <property type="entry name" value="NKAP DOMAIN CONTAINING 1"/>
    <property type="match status" value="1"/>
</dbReference>
<feature type="compositionally biased region" description="Basic residues" evidence="1">
    <location>
        <begin position="319"/>
        <end position="345"/>
    </location>
</feature>
<feature type="compositionally biased region" description="Basic residues" evidence="1">
    <location>
        <begin position="249"/>
        <end position="265"/>
    </location>
</feature>
<feature type="compositionally biased region" description="Basic residues" evidence="1">
    <location>
        <begin position="288"/>
        <end position="297"/>
    </location>
</feature>
<evidence type="ECO:0000313" key="2">
    <source>
        <dbReference type="EMBL" id="KAK7105660.1"/>
    </source>
</evidence>
<sequence>MAGVFSTTTKTMLKNVIRHTTSHNKVVEESEMWQQRGRLKTLGGLDPSNPSYGHDDRCDSSNSRHRNGDYWNSKSAKRSQLSTVGHSRHAHMDDDVETRDEKPGSSTSTYWMRQLDKLETGDPNRWDHSGFKEMYPHDFNSDRSDSPPRPLKSADRKKKTNKSTTKKKKRHRSKSKKHRRKDKKSSRHHRDSSSCSESDTDSSAAYGLDRREKRRHSHKVKKYLEGKARARRDFSSESSSSESVDYKSRRNRSKSKKRHKDRSKSRRDFSSGNSSESDSDSQRSCHDKPKKRRKHRSEARSDSSRGSGSESVSSADKRTSRKHSHKMKSKKHRKEGHQSSKKKAKIFIDPEHRLVVELWKEAKGIASSSKNGDFDKRLEKEISHQYHSLKRKYSQADREKT</sequence>
<feature type="region of interest" description="Disordered" evidence="1">
    <location>
        <begin position="137"/>
        <end position="347"/>
    </location>
</feature>
<accession>A0AAN9BH63</accession>
<feature type="compositionally biased region" description="Basic residues" evidence="1">
    <location>
        <begin position="212"/>
        <end position="221"/>
    </location>
</feature>
<gene>
    <name evidence="2" type="ORF">V1264_017012</name>
</gene>
<protein>
    <submittedName>
        <fullName evidence="2">Uncharacterized protein</fullName>
    </submittedName>
</protein>
<feature type="compositionally biased region" description="Low complexity" evidence="1">
    <location>
        <begin position="193"/>
        <end position="203"/>
    </location>
</feature>
<feature type="region of interest" description="Disordered" evidence="1">
    <location>
        <begin position="382"/>
        <end position="401"/>
    </location>
</feature>
<dbReference type="InterPro" id="IPR043407">
    <property type="entry name" value="Nkap_D1"/>
</dbReference>
<keyword evidence="3" id="KW-1185">Reference proteome</keyword>
<reference evidence="2 3" key="1">
    <citation type="submission" date="2024-02" db="EMBL/GenBank/DDBJ databases">
        <title>Chromosome-scale genome assembly of the rough periwinkle Littorina saxatilis.</title>
        <authorList>
            <person name="De Jode A."/>
            <person name="Faria R."/>
            <person name="Formenti G."/>
            <person name="Sims Y."/>
            <person name="Smith T.P."/>
            <person name="Tracey A."/>
            <person name="Wood J.M.D."/>
            <person name="Zagrodzka Z.B."/>
            <person name="Johannesson K."/>
            <person name="Butlin R.K."/>
            <person name="Leder E.H."/>
        </authorList>
    </citation>
    <scope>NUCLEOTIDE SEQUENCE [LARGE SCALE GENOMIC DNA]</scope>
    <source>
        <strain evidence="2">Snail1</strain>
        <tissue evidence="2">Muscle</tissue>
    </source>
</reference>
<feature type="compositionally biased region" description="Basic and acidic residues" evidence="1">
    <location>
        <begin position="222"/>
        <end position="235"/>
    </location>
</feature>
<evidence type="ECO:0000313" key="3">
    <source>
        <dbReference type="Proteomes" id="UP001374579"/>
    </source>
</evidence>
<dbReference type="EMBL" id="JBAMIC010000007">
    <property type="protein sequence ID" value="KAK7105660.1"/>
    <property type="molecule type" value="Genomic_DNA"/>
</dbReference>
<feature type="compositionally biased region" description="Basic residues" evidence="1">
    <location>
        <begin position="155"/>
        <end position="190"/>
    </location>
</feature>
<feature type="region of interest" description="Disordered" evidence="1">
    <location>
        <begin position="40"/>
        <end position="115"/>
    </location>
</feature>
<evidence type="ECO:0000256" key="1">
    <source>
        <dbReference type="SAM" id="MobiDB-lite"/>
    </source>
</evidence>
<name>A0AAN9BH63_9CAEN</name>
<proteinExistence type="predicted"/>
<dbReference type="AlphaFoldDB" id="A0AAN9BH63"/>
<dbReference type="Proteomes" id="UP001374579">
    <property type="component" value="Unassembled WGS sequence"/>
</dbReference>
<organism evidence="2 3">
    <name type="scientific">Littorina saxatilis</name>
    <dbReference type="NCBI Taxonomy" id="31220"/>
    <lineage>
        <taxon>Eukaryota</taxon>
        <taxon>Metazoa</taxon>
        <taxon>Spiralia</taxon>
        <taxon>Lophotrochozoa</taxon>
        <taxon>Mollusca</taxon>
        <taxon>Gastropoda</taxon>
        <taxon>Caenogastropoda</taxon>
        <taxon>Littorinimorpha</taxon>
        <taxon>Littorinoidea</taxon>
        <taxon>Littorinidae</taxon>
        <taxon>Littorina</taxon>
    </lineage>
</organism>
<dbReference type="Pfam" id="PF15692">
    <property type="entry name" value="NKAP"/>
    <property type="match status" value="1"/>
</dbReference>
<feature type="compositionally biased region" description="Basic and acidic residues" evidence="1">
    <location>
        <begin position="137"/>
        <end position="146"/>
    </location>
</feature>
<feature type="compositionally biased region" description="Polar residues" evidence="1">
    <location>
        <begin position="70"/>
        <end position="85"/>
    </location>
</feature>
<dbReference type="PANTHER" id="PTHR46940">
    <property type="entry name" value="NKAP DOMAIN-CONTAINING 1"/>
    <property type="match status" value="1"/>
</dbReference>
<comment type="caution">
    <text evidence="2">The sequence shown here is derived from an EMBL/GenBank/DDBJ whole genome shotgun (WGS) entry which is preliminary data.</text>
</comment>